<comment type="caution">
    <text evidence="2">The sequence shown here is derived from an EMBL/GenBank/DDBJ whole genome shotgun (WGS) entry which is preliminary data.</text>
</comment>
<dbReference type="InterPro" id="IPR009875">
    <property type="entry name" value="PilZ_domain"/>
</dbReference>
<dbReference type="Proteomes" id="UP000295783">
    <property type="component" value="Unassembled WGS sequence"/>
</dbReference>
<organism evidence="2 3">
    <name type="scientific">Dongia mobilis</name>
    <dbReference type="NCBI Taxonomy" id="578943"/>
    <lineage>
        <taxon>Bacteria</taxon>
        <taxon>Pseudomonadati</taxon>
        <taxon>Pseudomonadota</taxon>
        <taxon>Alphaproteobacteria</taxon>
        <taxon>Rhodospirillales</taxon>
        <taxon>Dongiaceae</taxon>
        <taxon>Dongia</taxon>
    </lineage>
</organism>
<keyword evidence="3" id="KW-1185">Reference proteome</keyword>
<proteinExistence type="predicted"/>
<dbReference type="Pfam" id="PF07238">
    <property type="entry name" value="PilZ"/>
    <property type="match status" value="1"/>
</dbReference>
<dbReference type="Gene3D" id="2.40.10.220">
    <property type="entry name" value="predicted glycosyltransferase like domains"/>
    <property type="match status" value="1"/>
</dbReference>
<dbReference type="RefSeq" id="WP_133614248.1">
    <property type="nucleotide sequence ID" value="NZ_SNYW01000010.1"/>
</dbReference>
<gene>
    <name evidence="2" type="ORF">A8950_2781</name>
</gene>
<dbReference type="SUPFAM" id="SSF141371">
    <property type="entry name" value="PilZ domain-like"/>
    <property type="match status" value="1"/>
</dbReference>
<protein>
    <submittedName>
        <fullName evidence="2">PilZ domain-containing protein</fullName>
    </submittedName>
</protein>
<sequence length="86" mass="9687">MVDQGSDKRRHPRRKVLKSAKAFFRGGASLYDCQVRDWSEGGARLVFPELTPLPRRFTLQLSDGTERRCEVVRAAGPVIGVRFVGK</sequence>
<dbReference type="OrthoDB" id="7210926at2"/>
<dbReference type="EMBL" id="SNYW01000010">
    <property type="protein sequence ID" value="TDQ80912.1"/>
    <property type="molecule type" value="Genomic_DNA"/>
</dbReference>
<name>A0A4V3DEE3_9PROT</name>
<dbReference type="AlphaFoldDB" id="A0A4V3DEE3"/>
<accession>A0A4V3DEE3</accession>
<dbReference type="GO" id="GO:0035438">
    <property type="term" value="F:cyclic-di-GMP binding"/>
    <property type="evidence" value="ECO:0007669"/>
    <property type="project" value="InterPro"/>
</dbReference>
<evidence type="ECO:0000259" key="1">
    <source>
        <dbReference type="Pfam" id="PF07238"/>
    </source>
</evidence>
<feature type="domain" description="PilZ" evidence="1">
    <location>
        <begin position="7"/>
        <end position="84"/>
    </location>
</feature>
<evidence type="ECO:0000313" key="3">
    <source>
        <dbReference type="Proteomes" id="UP000295783"/>
    </source>
</evidence>
<reference evidence="2 3" key="1">
    <citation type="submission" date="2019-03" db="EMBL/GenBank/DDBJ databases">
        <title>Genomic Encyclopedia of Type Strains, Phase III (KMG-III): the genomes of soil and plant-associated and newly described type strains.</title>
        <authorList>
            <person name="Whitman W."/>
        </authorList>
    </citation>
    <scope>NUCLEOTIDE SEQUENCE [LARGE SCALE GENOMIC DNA]</scope>
    <source>
        <strain evidence="2 3">CGMCC 1.7660</strain>
    </source>
</reference>
<evidence type="ECO:0000313" key="2">
    <source>
        <dbReference type="EMBL" id="TDQ80912.1"/>
    </source>
</evidence>